<feature type="region of interest" description="Disordered" evidence="1">
    <location>
        <begin position="154"/>
        <end position="175"/>
    </location>
</feature>
<reference evidence="2 3" key="1">
    <citation type="journal article" date="2024" name="Science">
        <title>Giant polyketide synthase enzymes in the biosynthesis of giant marine polyether toxins.</title>
        <authorList>
            <person name="Fallon T.R."/>
            <person name="Shende V.V."/>
            <person name="Wierzbicki I.H."/>
            <person name="Pendleton A.L."/>
            <person name="Watervoot N.F."/>
            <person name="Auber R.P."/>
            <person name="Gonzalez D.J."/>
            <person name="Wisecaver J.H."/>
            <person name="Moore B.S."/>
        </authorList>
    </citation>
    <scope>NUCLEOTIDE SEQUENCE [LARGE SCALE GENOMIC DNA]</scope>
    <source>
        <strain evidence="2 3">12B1</strain>
    </source>
</reference>
<keyword evidence="3" id="KW-1185">Reference proteome</keyword>
<feature type="compositionally biased region" description="Low complexity" evidence="1">
    <location>
        <begin position="161"/>
        <end position="170"/>
    </location>
</feature>
<dbReference type="EMBL" id="JBGBPQ010000001">
    <property type="protein sequence ID" value="KAL1529358.1"/>
    <property type="molecule type" value="Genomic_DNA"/>
</dbReference>
<organism evidence="2 3">
    <name type="scientific">Prymnesium parvum</name>
    <name type="common">Toxic golden alga</name>
    <dbReference type="NCBI Taxonomy" id="97485"/>
    <lineage>
        <taxon>Eukaryota</taxon>
        <taxon>Haptista</taxon>
        <taxon>Haptophyta</taxon>
        <taxon>Prymnesiophyceae</taxon>
        <taxon>Prymnesiales</taxon>
        <taxon>Prymnesiaceae</taxon>
        <taxon>Prymnesium</taxon>
    </lineage>
</organism>
<comment type="caution">
    <text evidence="2">The sequence shown here is derived from an EMBL/GenBank/DDBJ whole genome shotgun (WGS) entry which is preliminary data.</text>
</comment>
<sequence>METPTITDAMKNYLAVRTAACLTEDAAEGERTSPQLLQTMARTFLAAVNRVPLPHGFEQPPDVPKRTKYFGRTLLAAPGFYVAVRELVSAESSAVDKVVGHTQLHQREVERSELLAFVDDFERTFKDGVVEQSDVTLGQLVWVADFADASRNRGRERMRQAAEAASAAAQDGDRAKSELSDLVHHGLELGGEAASLA</sequence>
<accession>A0AB34K7U5</accession>
<dbReference type="AlphaFoldDB" id="A0AB34K7U5"/>
<evidence type="ECO:0000313" key="3">
    <source>
        <dbReference type="Proteomes" id="UP001515480"/>
    </source>
</evidence>
<dbReference type="Proteomes" id="UP001515480">
    <property type="component" value="Unassembled WGS sequence"/>
</dbReference>
<proteinExistence type="predicted"/>
<evidence type="ECO:0000256" key="1">
    <source>
        <dbReference type="SAM" id="MobiDB-lite"/>
    </source>
</evidence>
<evidence type="ECO:0000313" key="2">
    <source>
        <dbReference type="EMBL" id="KAL1529358.1"/>
    </source>
</evidence>
<name>A0AB34K7U5_PRYPA</name>
<gene>
    <name evidence="2" type="ORF">AB1Y20_000310</name>
</gene>
<protein>
    <submittedName>
        <fullName evidence="2">Uncharacterized protein</fullName>
    </submittedName>
</protein>